<feature type="binding site" evidence="10">
    <location>
        <position position="169"/>
    </location>
    <ligand>
        <name>ATP</name>
        <dbReference type="ChEBI" id="CHEBI:30616"/>
    </ligand>
</feature>
<dbReference type="InterPro" id="IPR011009">
    <property type="entry name" value="Kinase-like_dom_sf"/>
</dbReference>
<dbReference type="EMBL" id="JAUESC010000002">
    <property type="protein sequence ID" value="KAK0604706.1"/>
    <property type="molecule type" value="Genomic_DNA"/>
</dbReference>
<evidence type="ECO:0000313" key="15">
    <source>
        <dbReference type="Proteomes" id="UP001168877"/>
    </source>
</evidence>
<dbReference type="FunFam" id="1.10.510.10:FF:000300">
    <property type="entry name" value="Calmodulin-binding receptor-like cytoplasmic kinase 3"/>
    <property type="match status" value="1"/>
</dbReference>
<reference evidence="14" key="1">
    <citation type="journal article" date="2022" name="Plant J.">
        <title>Strategies of tolerance reflected in two North American maple genomes.</title>
        <authorList>
            <person name="McEvoy S.L."/>
            <person name="Sezen U.U."/>
            <person name="Trouern-Trend A."/>
            <person name="McMahon S.M."/>
            <person name="Schaberg P.G."/>
            <person name="Yang J."/>
            <person name="Wegrzyn J.L."/>
            <person name="Swenson N.G."/>
        </authorList>
    </citation>
    <scope>NUCLEOTIDE SEQUENCE</scope>
    <source>
        <strain evidence="14">NS2018</strain>
    </source>
</reference>
<dbReference type="SUPFAM" id="SSF56112">
    <property type="entry name" value="Protein kinase-like (PK-like)"/>
    <property type="match status" value="1"/>
</dbReference>
<keyword evidence="15" id="KW-1185">Reference proteome</keyword>
<dbReference type="PROSITE" id="PS50011">
    <property type="entry name" value="PROTEIN_KINASE_DOM"/>
    <property type="match status" value="1"/>
</dbReference>
<feature type="region of interest" description="Disordered" evidence="12">
    <location>
        <begin position="1"/>
        <end position="40"/>
    </location>
</feature>
<dbReference type="Pfam" id="PF00069">
    <property type="entry name" value="Pkinase"/>
    <property type="match status" value="1"/>
</dbReference>
<evidence type="ECO:0000313" key="14">
    <source>
        <dbReference type="EMBL" id="KAK0604706.1"/>
    </source>
</evidence>
<keyword evidence="4 10" id="KW-0547">Nucleotide-binding</keyword>
<dbReference type="AlphaFoldDB" id="A0AA39W791"/>
<comment type="similarity">
    <text evidence="11">Belongs to the protein kinase superfamily.</text>
</comment>
<evidence type="ECO:0000256" key="1">
    <source>
        <dbReference type="ARBA" id="ARBA00012513"/>
    </source>
</evidence>
<dbReference type="Gene3D" id="3.30.200.20">
    <property type="entry name" value="Phosphorylase Kinase, domain 1"/>
    <property type="match status" value="1"/>
</dbReference>
<evidence type="ECO:0000256" key="3">
    <source>
        <dbReference type="ARBA" id="ARBA00022679"/>
    </source>
</evidence>
<dbReference type="InterPro" id="IPR000719">
    <property type="entry name" value="Prot_kinase_dom"/>
</dbReference>
<name>A0AA39W791_ACESA</name>
<evidence type="ECO:0000259" key="13">
    <source>
        <dbReference type="PROSITE" id="PS50011"/>
    </source>
</evidence>
<evidence type="ECO:0000256" key="4">
    <source>
        <dbReference type="ARBA" id="ARBA00022741"/>
    </source>
</evidence>
<dbReference type="PROSITE" id="PS00108">
    <property type="entry name" value="PROTEIN_KINASE_ST"/>
    <property type="match status" value="1"/>
</dbReference>
<evidence type="ECO:0000256" key="6">
    <source>
        <dbReference type="ARBA" id="ARBA00022840"/>
    </source>
</evidence>
<dbReference type="GO" id="GO:0004674">
    <property type="term" value="F:protein serine/threonine kinase activity"/>
    <property type="evidence" value="ECO:0007669"/>
    <property type="project" value="UniProtKB-KW"/>
</dbReference>
<keyword evidence="5" id="KW-0418">Kinase</keyword>
<comment type="subunit">
    <text evidence="9">Interacts with calmodulin (CaM) in a Ca(2+)-dependent manner.</text>
</comment>
<dbReference type="InterPro" id="IPR017441">
    <property type="entry name" value="Protein_kinase_ATP_BS"/>
</dbReference>
<evidence type="ECO:0000256" key="10">
    <source>
        <dbReference type="PROSITE-ProRule" id="PRU10141"/>
    </source>
</evidence>
<evidence type="ECO:0000256" key="12">
    <source>
        <dbReference type="SAM" id="MobiDB-lite"/>
    </source>
</evidence>
<evidence type="ECO:0000256" key="2">
    <source>
        <dbReference type="ARBA" id="ARBA00022527"/>
    </source>
</evidence>
<protein>
    <recommendedName>
        <fullName evidence="1">non-specific serine/threonine protein kinase</fullName>
        <ecNumber evidence="1">2.7.11.1</ecNumber>
    </recommendedName>
</protein>
<feature type="compositionally biased region" description="Low complexity" evidence="12">
    <location>
        <begin position="17"/>
        <end position="28"/>
    </location>
</feature>
<keyword evidence="2 11" id="KW-0723">Serine/threonine-protein kinase</keyword>
<comment type="catalytic activity">
    <reaction evidence="8">
        <text>L-seryl-[protein] + ATP = O-phospho-L-seryl-[protein] + ADP + H(+)</text>
        <dbReference type="Rhea" id="RHEA:17989"/>
        <dbReference type="Rhea" id="RHEA-COMP:9863"/>
        <dbReference type="Rhea" id="RHEA-COMP:11604"/>
        <dbReference type="ChEBI" id="CHEBI:15378"/>
        <dbReference type="ChEBI" id="CHEBI:29999"/>
        <dbReference type="ChEBI" id="CHEBI:30616"/>
        <dbReference type="ChEBI" id="CHEBI:83421"/>
        <dbReference type="ChEBI" id="CHEBI:456216"/>
        <dbReference type="EC" id="2.7.11.1"/>
    </reaction>
</comment>
<comment type="catalytic activity">
    <reaction evidence="7">
        <text>L-threonyl-[protein] + ATP = O-phospho-L-threonyl-[protein] + ADP + H(+)</text>
        <dbReference type="Rhea" id="RHEA:46608"/>
        <dbReference type="Rhea" id="RHEA-COMP:11060"/>
        <dbReference type="Rhea" id="RHEA-COMP:11605"/>
        <dbReference type="ChEBI" id="CHEBI:15378"/>
        <dbReference type="ChEBI" id="CHEBI:30013"/>
        <dbReference type="ChEBI" id="CHEBI:30616"/>
        <dbReference type="ChEBI" id="CHEBI:61977"/>
        <dbReference type="ChEBI" id="CHEBI:456216"/>
        <dbReference type="EC" id="2.7.11.1"/>
    </reaction>
</comment>
<dbReference type="EC" id="2.7.11.1" evidence="1"/>
<comment type="caution">
    <text evidence="14">The sequence shown here is derived from an EMBL/GenBank/DDBJ whole genome shotgun (WGS) entry which is preliminary data.</text>
</comment>
<dbReference type="PANTHER" id="PTHR47989:SF71">
    <property type="entry name" value="PROTEIN KINASE DOMAIN-CONTAINING PROTEIN"/>
    <property type="match status" value="1"/>
</dbReference>
<sequence>MIKQLSKGPQALQMRRSPSPSSLVLSSSNQSKKESETNHGHGVVAIKHQHKKTLPALNFVIVAAKKVNGVFRVFFTRKKKANPVPEGGNSEVRKPFYSTETRSSWSSDSYSSSSSVGGQVMAINFTIGEIYKATDNLSPANKIGEGGFGTVYKGKLRDGSVVAVKRARKTKSDQSILLEFKNEILTLSKIEHLNLVRLLGYVEDKEERLMVMEYVGNGNLREHLDGKLGNGLEIAELLDIAIDVAHALAYLHTYTDNPIIHRDIKASNILVTEKLRAKVADFGFARLAADPSVTHISTQVKGTAGYLDPEYLRTYQLTEKSDVYSFGVLLVEMMTGRYPIEHKKPQKERITIRWAIQKLKAGDAIIVMDPRLRRGPASTMAVEKVLKLAHHCLAPSRQSRPAMKNCAEVLWGIRKDFRERALSSSAAAASTSHHSANYPIGNAKENRCTSFGIDDGENYNKFISA</sequence>
<gene>
    <name evidence="14" type="ORF">LWI29_018509</name>
</gene>
<dbReference type="GO" id="GO:0005524">
    <property type="term" value="F:ATP binding"/>
    <property type="evidence" value="ECO:0007669"/>
    <property type="project" value="UniProtKB-UniRule"/>
</dbReference>
<dbReference type="InterPro" id="IPR008271">
    <property type="entry name" value="Ser/Thr_kinase_AS"/>
</dbReference>
<evidence type="ECO:0000256" key="5">
    <source>
        <dbReference type="ARBA" id="ARBA00022777"/>
    </source>
</evidence>
<accession>A0AA39W791</accession>
<feature type="domain" description="Protein kinase" evidence="13">
    <location>
        <begin position="137"/>
        <end position="412"/>
    </location>
</feature>
<dbReference type="CDD" id="cd14066">
    <property type="entry name" value="STKc_IRAK"/>
    <property type="match status" value="1"/>
</dbReference>
<evidence type="ECO:0000256" key="11">
    <source>
        <dbReference type="RuleBase" id="RU000304"/>
    </source>
</evidence>
<dbReference type="PROSITE" id="PS00107">
    <property type="entry name" value="PROTEIN_KINASE_ATP"/>
    <property type="match status" value="1"/>
</dbReference>
<keyword evidence="3" id="KW-0808">Transferase</keyword>
<evidence type="ECO:0000256" key="9">
    <source>
        <dbReference type="ARBA" id="ARBA00066160"/>
    </source>
</evidence>
<reference evidence="14" key="2">
    <citation type="submission" date="2023-06" db="EMBL/GenBank/DDBJ databases">
        <authorList>
            <person name="Swenson N.G."/>
            <person name="Wegrzyn J.L."/>
            <person name="Mcevoy S.L."/>
        </authorList>
    </citation>
    <scope>NUCLEOTIDE SEQUENCE</scope>
    <source>
        <strain evidence="14">NS2018</strain>
        <tissue evidence="14">Leaf</tissue>
    </source>
</reference>
<evidence type="ECO:0000256" key="8">
    <source>
        <dbReference type="ARBA" id="ARBA00048679"/>
    </source>
</evidence>
<organism evidence="14 15">
    <name type="scientific">Acer saccharum</name>
    <name type="common">Sugar maple</name>
    <dbReference type="NCBI Taxonomy" id="4024"/>
    <lineage>
        <taxon>Eukaryota</taxon>
        <taxon>Viridiplantae</taxon>
        <taxon>Streptophyta</taxon>
        <taxon>Embryophyta</taxon>
        <taxon>Tracheophyta</taxon>
        <taxon>Spermatophyta</taxon>
        <taxon>Magnoliopsida</taxon>
        <taxon>eudicotyledons</taxon>
        <taxon>Gunneridae</taxon>
        <taxon>Pentapetalae</taxon>
        <taxon>rosids</taxon>
        <taxon>malvids</taxon>
        <taxon>Sapindales</taxon>
        <taxon>Sapindaceae</taxon>
        <taxon>Hippocastanoideae</taxon>
        <taxon>Acereae</taxon>
        <taxon>Acer</taxon>
    </lineage>
</organism>
<keyword evidence="6 10" id="KW-0067">ATP-binding</keyword>
<dbReference type="PANTHER" id="PTHR47989">
    <property type="entry name" value="OS01G0750732 PROTEIN"/>
    <property type="match status" value="1"/>
</dbReference>
<dbReference type="FunFam" id="3.30.200.20:FF:000039">
    <property type="entry name" value="receptor-like protein kinase FERONIA"/>
    <property type="match status" value="1"/>
</dbReference>
<evidence type="ECO:0000256" key="7">
    <source>
        <dbReference type="ARBA" id="ARBA00047899"/>
    </source>
</evidence>
<dbReference type="Gene3D" id="1.10.510.10">
    <property type="entry name" value="Transferase(Phosphotransferase) domain 1"/>
    <property type="match status" value="1"/>
</dbReference>
<dbReference type="SMART" id="SM00220">
    <property type="entry name" value="S_TKc"/>
    <property type="match status" value="1"/>
</dbReference>
<proteinExistence type="inferred from homology"/>
<dbReference type="Proteomes" id="UP001168877">
    <property type="component" value="Unassembled WGS sequence"/>
</dbReference>